<dbReference type="GO" id="GO:0016226">
    <property type="term" value="P:iron-sulfur cluster assembly"/>
    <property type="evidence" value="ECO:0007669"/>
    <property type="project" value="TreeGrafter"/>
</dbReference>
<protein>
    <submittedName>
        <fullName evidence="4">Glycine cleavage system aminomethyltransferase T</fullName>
    </submittedName>
</protein>
<proteinExistence type="predicted"/>
<dbReference type="InterPro" id="IPR045179">
    <property type="entry name" value="YgfZ/GcvT"/>
</dbReference>
<dbReference type="Gene3D" id="3.30.1360.120">
    <property type="entry name" value="Probable tRNA modification gtpase trme, domain 1"/>
    <property type="match status" value="2"/>
</dbReference>
<feature type="domain" description="GCVT N-terminal" evidence="2">
    <location>
        <begin position="10"/>
        <end position="103"/>
    </location>
</feature>
<dbReference type="InterPro" id="IPR006222">
    <property type="entry name" value="GCVT_N"/>
</dbReference>
<evidence type="ECO:0000313" key="5">
    <source>
        <dbReference type="Proteomes" id="UP000316714"/>
    </source>
</evidence>
<dbReference type="Pfam" id="PF08669">
    <property type="entry name" value="GCV_T_C"/>
    <property type="match status" value="1"/>
</dbReference>
<dbReference type="Proteomes" id="UP000316714">
    <property type="component" value="Unassembled WGS sequence"/>
</dbReference>
<dbReference type="EMBL" id="SIHJ01000003">
    <property type="protein sequence ID" value="TWT32182.1"/>
    <property type="molecule type" value="Genomic_DNA"/>
</dbReference>
<name>A0A5C5V357_9BACT</name>
<dbReference type="PANTHER" id="PTHR22602:SF0">
    <property type="entry name" value="TRANSFERASE CAF17, MITOCHONDRIAL-RELATED"/>
    <property type="match status" value="1"/>
</dbReference>
<sequence length="271" mass="29029">MQSHTPDWSSLRVTGPDAASFLHNLCTNDIKKLPEGACCEAFFTDVKGKILASTLVCRGADALHVVVTSPHAADLAAHLERYHIREDLELAVSEAYPTLFLEGAPPDSELFEAPTLGARLCLDDSCLDTMVRLSAPAFEVWRIERGFPLDRVDVDSSRLPQEVNRDAQAISFTTGCYLGQETVARIDALGHVNRKLVSLKFSSSTPPGVGAELTADEKPVGVVTSACNSDRLAAPLALAYVRREQCDPGTRLRSSAGEAEVLAGPAVAIDG</sequence>
<gene>
    <name evidence="4" type="ORF">KOR34_39430</name>
</gene>
<keyword evidence="5" id="KW-1185">Reference proteome</keyword>
<dbReference type="InterPro" id="IPR027266">
    <property type="entry name" value="TrmE/GcvT-like"/>
</dbReference>
<dbReference type="PANTHER" id="PTHR22602">
    <property type="entry name" value="TRANSFERASE CAF17, MITOCHONDRIAL-RELATED"/>
    <property type="match status" value="1"/>
</dbReference>
<keyword evidence="4" id="KW-0489">Methyltransferase</keyword>
<dbReference type="SUPFAM" id="SSF101790">
    <property type="entry name" value="Aminomethyltransferase beta-barrel domain"/>
    <property type="match status" value="1"/>
</dbReference>
<dbReference type="GO" id="GO:0008168">
    <property type="term" value="F:methyltransferase activity"/>
    <property type="evidence" value="ECO:0007669"/>
    <property type="project" value="UniProtKB-KW"/>
</dbReference>
<dbReference type="AlphaFoldDB" id="A0A5C5V357"/>
<evidence type="ECO:0000259" key="3">
    <source>
        <dbReference type="Pfam" id="PF08669"/>
    </source>
</evidence>
<dbReference type="PIRSF" id="PIRSF006487">
    <property type="entry name" value="GcvT"/>
    <property type="match status" value="1"/>
</dbReference>
<evidence type="ECO:0000256" key="1">
    <source>
        <dbReference type="ARBA" id="ARBA00022946"/>
    </source>
</evidence>
<dbReference type="SUPFAM" id="SSF103025">
    <property type="entry name" value="Folate-binding domain"/>
    <property type="match status" value="1"/>
</dbReference>
<feature type="domain" description="Aminomethyltransferase C-terminal" evidence="3">
    <location>
        <begin position="194"/>
        <end position="253"/>
    </location>
</feature>
<reference evidence="4 5" key="1">
    <citation type="submission" date="2019-02" db="EMBL/GenBank/DDBJ databases">
        <title>Deep-cultivation of Planctomycetes and their phenomic and genomic characterization uncovers novel biology.</title>
        <authorList>
            <person name="Wiegand S."/>
            <person name="Jogler M."/>
            <person name="Boedeker C."/>
            <person name="Pinto D."/>
            <person name="Vollmers J."/>
            <person name="Rivas-Marin E."/>
            <person name="Kohn T."/>
            <person name="Peeters S.H."/>
            <person name="Heuer A."/>
            <person name="Rast P."/>
            <person name="Oberbeckmann S."/>
            <person name="Bunk B."/>
            <person name="Jeske O."/>
            <person name="Meyerdierks A."/>
            <person name="Storesund J.E."/>
            <person name="Kallscheuer N."/>
            <person name="Luecker S."/>
            <person name="Lage O.M."/>
            <person name="Pohl T."/>
            <person name="Merkel B.J."/>
            <person name="Hornburger P."/>
            <person name="Mueller R.-W."/>
            <person name="Bruemmer F."/>
            <person name="Labrenz M."/>
            <person name="Spormann A.M."/>
            <person name="Op Den Camp H."/>
            <person name="Overmann J."/>
            <person name="Amann R."/>
            <person name="Jetten M.S.M."/>
            <person name="Mascher T."/>
            <person name="Medema M.H."/>
            <person name="Devos D.P."/>
            <person name="Kaster A.-K."/>
            <person name="Ovreas L."/>
            <person name="Rohde M."/>
            <person name="Galperin M.Y."/>
            <person name="Jogler C."/>
        </authorList>
    </citation>
    <scope>NUCLEOTIDE SEQUENCE [LARGE SCALE GENOMIC DNA]</scope>
    <source>
        <strain evidence="4 5">KOR34</strain>
    </source>
</reference>
<accession>A0A5C5V357</accession>
<keyword evidence="1" id="KW-0809">Transit peptide</keyword>
<dbReference type="InterPro" id="IPR017703">
    <property type="entry name" value="YgfZ/GCV_T_CS"/>
</dbReference>
<dbReference type="InterPro" id="IPR029043">
    <property type="entry name" value="GcvT/YgfZ_C"/>
</dbReference>
<evidence type="ECO:0000259" key="2">
    <source>
        <dbReference type="Pfam" id="PF01571"/>
    </source>
</evidence>
<dbReference type="InterPro" id="IPR013977">
    <property type="entry name" value="GcvT_C"/>
</dbReference>
<dbReference type="OrthoDB" id="9796287at2"/>
<keyword evidence="4" id="KW-0808">Transferase</keyword>
<dbReference type="NCBIfam" id="TIGR03317">
    <property type="entry name" value="ygfZ_signature"/>
    <property type="match status" value="1"/>
</dbReference>
<comment type="caution">
    <text evidence="4">The sequence shown here is derived from an EMBL/GenBank/DDBJ whole genome shotgun (WGS) entry which is preliminary data.</text>
</comment>
<dbReference type="GO" id="GO:0032259">
    <property type="term" value="P:methylation"/>
    <property type="evidence" value="ECO:0007669"/>
    <property type="project" value="UniProtKB-KW"/>
</dbReference>
<organism evidence="4 5">
    <name type="scientific">Posidoniimonas corsicana</name>
    <dbReference type="NCBI Taxonomy" id="1938618"/>
    <lineage>
        <taxon>Bacteria</taxon>
        <taxon>Pseudomonadati</taxon>
        <taxon>Planctomycetota</taxon>
        <taxon>Planctomycetia</taxon>
        <taxon>Pirellulales</taxon>
        <taxon>Lacipirellulaceae</taxon>
        <taxon>Posidoniimonas</taxon>
    </lineage>
</organism>
<evidence type="ECO:0000313" key="4">
    <source>
        <dbReference type="EMBL" id="TWT32182.1"/>
    </source>
</evidence>
<dbReference type="Pfam" id="PF01571">
    <property type="entry name" value="GCV_T"/>
    <property type="match status" value="1"/>
</dbReference>
<dbReference type="RefSeq" id="WP_146567343.1">
    <property type="nucleotide sequence ID" value="NZ_SIHJ01000003.1"/>
</dbReference>